<gene>
    <name evidence="4" type="ORF">VKT23_006545</name>
</gene>
<reference evidence="4 5" key="1">
    <citation type="submission" date="2024-01" db="EMBL/GenBank/DDBJ databases">
        <title>A draft genome for the cacao thread blight pathogen Marasmiellus scandens.</title>
        <authorList>
            <person name="Baruah I.K."/>
            <person name="Leung J."/>
            <person name="Bukari Y."/>
            <person name="Amoako-Attah I."/>
            <person name="Meinhardt L.W."/>
            <person name="Bailey B.A."/>
            <person name="Cohen S.P."/>
        </authorList>
    </citation>
    <scope>NUCLEOTIDE SEQUENCE [LARGE SCALE GENOMIC DNA]</scope>
    <source>
        <strain evidence="4 5">GH-19</strain>
    </source>
</reference>
<name>A0ABR1JN25_9AGAR</name>
<keyword evidence="2" id="KW-0274">FAD</keyword>
<evidence type="ECO:0000256" key="3">
    <source>
        <dbReference type="ARBA" id="ARBA00023002"/>
    </source>
</evidence>
<dbReference type="InterPro" id="IPR036188">
    <property type="entry name" value="FAD/NAD-bd_sf"/>
</dbReference>
<evidence type="ECO:0000256" key="2">
    <source>
        <dbReference type="ARBA" id="ARBA00022827"/>
    </source>
</evidence>
<keyword evidence="1" id="KW-0285">Flavoprotein</keyword>
<dbReference type="Gene3D" id="3.50.50.60">
    <property type="entry name" value="FAD/NAD(P)-binding domain"/>
    <property type="match status" value="1"/>
</dbReference>
<evidence type="ECO:0008006" key="6">
    <source>
        <dbReference type="Google" id="ProtNLM"/>
    </source>
</evidence>
<protein>
    <recommendedName>
        <fullName evidence="6">FAD/NAD(P)-binding domain-containing protein</fullName>
    </recommendedName>
</protein>
<dbReference type="PRINTS" id="PR00411">
    <property type="entry name" value="PNDRDTASEI"/>
</dbReference>
<accession>A0ABR1JN25</accession>
<dbReference type="InterPro" id="IPR050982">
    <property type="entry name" value="Auxin_biosynth/cation_transpt"/>
</dbReference>
<proteinExistence type="predicted"/>
<evidence type="ECO:0000313" key="4">
    <source>
        <dbReference type="EMBL" id="KAK7464378.1"/>
    </source>
</evidence>
<dbReference type="Proteomes" id="UP001498398">
    <property type="component" value="Unassembled WGS sequence"/>
</dbReference>
<dbReference type="InterPro" id="IPR020946">
    <property type="entry name" value="Flavin_mOase-like"/>
</dbReference>
<comment type="caution">
    <text evidence="4">The sequence shown here is derived from an EMBL/GenBank/DDBJ whole genome shotgun (WGS) entry which is preliminary data.</text>
</comment>
<evidence type="ECO:0000313" key="5">
    <source>
        <dbReference type="Proteomes" id="UP001498398"/>
    </source>
</evidence>
<dbReference type="PANTHER" id="PTHR43539:SF68">
    <property type="entry name" value="FLAVIN-BINDING MONOOXYGENASE-LIKE PROTEIN (AFU_ORTHOLOGUE AFUA_4G09220)"/>
    <property type="match status" value="1"/>
</dbReference>
<evidence type="ECO:0000256" key="1">
    <source>
        <dbReference type="ARBA" id="ARBA00022630"/>
    </source>
</evidence>
<dbReference type="SUPFAM" id="SSF51905">
    <property type="entry name" value="FAD/NAD(P)-binding domain"/>
    <property type="match status" value="1"/>
</dbReference>
<keyword evidence="5" id="KW-1185">Reference proteome</keyword>
<dbReference type="PANTHER" id="PTHR43539">
    <property type="entry name" value="FLAVIN-BINDING MONOOXYGENASE-LIKE PROTEIN (AFU_ORTHOLOGUE AFUA_4G09220)"/>
    <property type="match status" value="1"/>
</dbReference>
<organism evidence="4 5">
    <name type="scientific">Marasmiellus scandens</name>
    <dbReference type="NCBI Taxonomy" id="2682957"/>
    <lineage>
        <taxon>Eukaryota</taxon>
        <taxon>Fungi</taxon>
        <taxon>Dikarya</taxon>
        <taxon>Basidiomycota</taxon>
        <taxon>Agaricomycotina</taxon>
        <taxon>Agaricomycetes</taxon>
        <taxon>Agaricomycetidae</taxon>
        <taxon>Agaricales</taxon>
        <taxon>Marasmiineae</taxon>
        <taxon>Omphalotaceae</taxon>
        <taxon>Marasmiellus</taxon>
    </lineage>
</organism>
<keyword evidence="3" id="KW-0560">Oxidoreductase</keyword>
<sequence length="585" mass="64880">MSDNAAKDIASKWLKDFGSFLWNADVEGLASSFCPDGWLRDILVFTWNNRSLCGPEKIVQYIKDSGLKPETFSQFELDDRLYFSAEAGPLTPTTTGVSFGFKFETPIAHGRGYARILQDAQSNEWKALTVFVAVENLIGHEEVGPELGIYGGHTLAWGDVKEERRKRTEANPYVLIVGGGQSGLNVAARFAQMNISALILERNSRVGDNWRKRYPTLSLHTPKSQHPMLYQPFPEQWPIFTPRDKIANWLEQYAVSQDLVVWNNSYPLPTPSYDYSTKTWTVAVNHDGEHVTLHPKHIVLATGTLGRPNIPRISNLEQFKGPATHSCGYNGADALLSRANGKRVVVIGAANTSADICQDLCYHGAEVTMIQRSTTCVVSANNTRKNLEMRWPPGVPTDVSDFKFASMPMSLIRKILVSQKDNLAALERDLQEGLRKAGMDINMGPEGSGNYLLVFERLGGYWLDVGCADLISSGKIKVKQGVEAVSVTEDTVTFSDGSTLPADALVFATGYENIRDTMREIFGDETMDKTSLVWGLDEEGELRGSYRPTGHPGLWFASGDFYNSRFSSKQLALEIKAIELGLMQV</sequence>
<dbReference type="Pfam" id="PF00743">
    <property type="entry name" value="FMO-like"/>
    <property type="match status" value="1"/>
</dbReference>
<dbReference type="EMBL" id="JBANRG010000008">
    <property type="protein sequence ID" value="KAK7464378.1"/>
    <property type="molecule type" value="Genomic_DNA"/>
</dbReference>